<accession>A0A158GLR9</accession>
<feature type="transmembrane region" description="Helical" evidence="1">
    <location>
        <begin position="21"/>
        <end position="40"/>
    </location>
</feature>
<keyword evidence="3" id="KW-1185">Reference proteome</keyword>
<keyword evidence="1" id="KW-0812">Transmembrane</keyword>
<evidence type="ECO:0000313" key="3">
    <source>
        <dbReference type="Proteomes" id="UP000054977"/>
    </source>
</evidence>
<evidence type="ECO:0000313" key="2">
    <source>
        <dbReference type="EMBL" id="SAL33065.1"/>
    </source>
</evidence>
<dbReference type="RefSeq" id="WP_125474112.1">
    <property type="nucleotide sequence ID" value="NZ_FCNW02000008.1"/>
</dbReference>
<dbReference type="STRING" id="326474.AWB65_02209"/>
<keyword evidence="1" id="KW-0472">Membrane</keyword>
<gene>
    <name evidence="2" type="ORF">AWB65_02209</name>
</gene>
<feature type="transmembrane region" description="Helical" evidence="1">
    <location>
        <begin position="52"/>
        <end position="70"/>
    </location>
</feature>
<name>A0A158GLR9_9BURK</name>
<protein>
    <submittedName>
        <fullName evidence="2">Uncharacterized protein</fullName>
    </submittedName>
</protein>
<sequence length="436" mass="47509">MPVDFDLLPPAQSLPSPPSRLVWTTVFFVVALIGVFAVLLLWPKEEPVQTPWFWTCVSVYPAGVATFVVLRRYSVYEGGRLDAIAWNNARERYMNEIFDKASRPLSILASGYRFSSDPVENAIDGVLSGFLKLAQQIAPAPDTPPVKARWFASPDRDEKKAKHVSDSDRQRDVLKWLFGELLDDVAATVRDLPDGTRLSVQLVFAGSAIPDNARKTWETTWANRKLPRAGTTSQIEPCDLMSLDTWLDRINDRCDTEVRLLVFVQLQQVIERSPPPGSAEAAVAILLAPPSMIEQLKWASVAEIHRPMTSENTSVDEALAYAWKWGKVAPSDVGRIWQSGLDVSAAGDATQSWVKAGVGATAIDLDHIVGHAGVAAPWLSLACAVKANGSGNTAQLLATGSTDGSQFSIVRGTQIDMVDTKAPQRVGTDDKTGSDT</sequence>
<dbReference type="OrthoDB" id="8577941at2"/>
<evidence type="ECO:0000256" key="1">
    <source>
        <dbReference type="SAM" id="Phobius"/>
    </source>
</evidence>
<dbReference type="Proteomes" id="UP000054977">
    <property type="component" value="Unassembled WGS sequence"/>
</dbReference>
<organism evidence="2 3">
    <name type="scientific">Caballeronia humi</name>
    <dbReference type="NCBI Taxonomy" id="326474"/>
    <lineage>
        <taxon>Bacteria</taxon>
        <taxon>Pseudomonadati</taxon>
        <taxon>Pseudomonadota</taxon>
        <taxon>Betaproteobacteria</taxon>
        <taxon>Burkholderiales</taxon>
        <taxon>Burkholderiaceae</taxon>
        <taxon>Caballeronia</taxon>
    </lineage>
</organism>
<comment type="caution">
    <text evidence="2">The sequence shown here is derived from an EMBL/GenBank/DDBJ whole genome shotgun (WGS) entry which is preliminary data.</text>
</comment>
<keyword evidence="1" id="KW-1133">Transmembrane helix</keyword>
<proteinExistence type="predicted"/>
<dbReference type="AlphaFoldDB" id="A0A158GLR9"/>
<dbReference type="EMBL" id="FCNW02000008">
    <property type="protein sequence ID" value="SAL33065.1"/>
    <property type="molecule type" value="Genomic_DNA"/>
</dbReference>
<reference evidence="2" key="1">
    <citation type="submission" date="2016-01" db="EMBL/GenBank/DDBJ databases">
        <authorList>
            <person name="Peeters C."/>
        </authorList>
    </citation>
    <scope>NUCLEOTIDE SEQUENCE [LARGE SCALE GENOMIC DNA]</scope>
    <source>
        <strain evidence="2">LMG 22934</strain>
    </source>
</reference>